<organism evidence="1 2">
    <name type="scientific">Obba rivulosa</name>
    <dbReference type="NCBI Taxonomy" id="1052685"/>
    <lineage>
        <taxon>Eukaryota</taxon>
        <taxon>Fungi</taxon>
        <taxon>Dikarya</taxon>
        <taxon>Basidiomycota</taxon>
        <taxon>Agaricomycotina</taxon>
        <taxon>Agaricomycetes</taxon>
        <taxon>Polyporales</taxon>
        <taxon>Gelatoporiaceae</taxon>
        <taxon>Obba</taxon>
    </lineage>
</organism>
<dbReference type="EMBL" id="KV722487">
    <property type="protein sequence ID" value="OCH87374.1"/>
    <property type="molecule type" value="Genomic_DNA"/>
</dbReference>
<evidence type="ECO:0000313" key="2">
    <source>
        <dbReference type="Proteomes" id="UP000250043"/>
    </source>
</evidence>
<keyword evidence="2" id="KW-1185">Reference proteome</keyword>
<reference evidence="1 2" key="1">
    <citation type="submission" date="2016-07" db="EMBL/GenBank/DDBJ databases">
        <title>Draft genome of the white-rot fungus Obba rivulosa 3A-2.</title>
        <authorList>
            <consortium name="DOE Joint Genome Institute"/>
            <person name="Miettinen O."/>
            <person name="Riley R."/>
            <person name="Acob R."/>
            <person name="Barry K."/>
            <person name="Cullen D."/>
            <person name="De Vries R."/>
            <person name="Hainaut M."/>
            <person name="Hatakka A."/>
            <person name="Henrissat B."/>
            <person name="Hilden K."/>
            <person name="Kuo R."/>
            <person name="Labutti K."/>
            <person name="Lipzen A."/>
            <person name="Makela M.R."/>
            <person name="Sandor L."/>
            <person name="Spatafora J.W."/>
            <person name="Grigoriev I.V."/>
            <person name="Hibbett D.S."/>
        </authorList>
    </citation>
    <scope>NUCLEOTIDE SEQUENCE [LARGE SCALE GENOMIC DNA]</scope>
    <source>
        <strain evidence="1 2">3A-2</strain>
    </source>
</reference>
<proteinExistence type="predicted"/>
<gene>
    <name evidence="1" type="ORF">OBBRIDRAFT_158129</name>
</gene>
<dbReference type="Proteomes" id="UP000250043">
    <property type="component" value="Unassembled WGS sequence"/>
</dbReference>
<protein>
    <submittedName>
        <fullName evidence="1">Uncharacterized protein</fullName>
    </submittedName>
</protein>
<name>A0A8E2ASV0_9APHY</name>
<evidence type="ECO:0000313" key="1">
    <source>
        <dbReference type="EMBL" id="OCH87374.1"/>
    </source>
</evidence>
<sequence length="74" mass="8518">MLIYVFFRYLASIFLLPLMLEIRPLCIGLRYCYPANSLLHKISKVAGIRHLAVSGHCKSPELVANLTVSRMRIW</sequence>
<accession>A0A8E2ASV0</accession>
<dbReference type="AlphaFoldDB" id="A0A8E2ASV0"/>